<dbReference type="STRING" id="6290.A0A0N4W3Y4"/>
<dbReference type="GO" id="GO:0005794">
    <property type="term" value="C:Golgi apparatus"/>
    <property type="evidence" value="ECO:0007669"/>
    <property type="project" value="TreeGrafter"/>
</dbReference>
<evidence type="ECO:0000256" key="1">
    <source>
        <dbReference type="ARBA" id="ARBA00010061"/>
    </source>
</evidence>
<evidence type="ECO:0000313" key="5">
    <source>
        <dbReference type="Proteomes" id="UP000268014"/>
    </source>
</evidence>
<dbReference type="InterPro" id="IPR018477">
    <property type="entry name" value="BICD"/>
</dbReference>
<dbReference type="GO" id="GO:0008093">
    <property type="term" value="F:cytoskeletal anchor activity"/>
    <property type="evidence" value="ECO:0007669"/>
    <property type="project" value="InterPro"/>
</dbReference>
<proteinExistence type="inferred from homology"/>
<dbReference type="GO" id="GO:0072393">
    <property type="term" value="P:microtubule anchoring at microtubule organizing center"/>
    <property type="evidence" value="ECO:0007669"/>
    <property type="project" value="TreeGrafter"/>
</dbReference>
<dbReference type="GO" id="GO:0070840">
    <property type="term" value="F:dynein complex binding"/>
    <property type="evidence" value="ECO:0007669"/>
    <property type="project" value="InterPro"/>
</dbReference>
<protein>
    <submittedName>
        <fullName evidence="6">Endoplasmic reticulum transmembrane protein</fullName>
    </submittedName>
</protein>
<dbReference type="GO" id="GO:0034452">
    <property type="term" value="F:dynactin binding"/>
    <property type="evidence" value="ECO:0007669"/>
    <property type="project" value="TreeGrafter"/>
</dbReference>
<organism evidence="6">
    <name type="scientific">Haemonchus placei</name>
    <name type="common">Barber's pole worm</name>
    <dbReference type="NCBI Taxonomy" id="6290"/>
    <lineage>
        <taxon>Eukaryota</taxon>
        <taxon>Metazoa</taxon>
        <taxon>Ecdysozoa</taxon>
        <taxon>Nematoda</taxon>
        <taxon>Chromadorea</taxon>
        <taxon>Rhabditida</taxon>
        <taxon>Rhabditina</taxon>
        <taxon>Rhabditomorpha</taxon>
        <taxon>Strongyloidea</taxon>
        <taxon>Trichostrongylidae</taxon>
        <taxon>Haemonchus</taxon>
    </lineage>
</organism>
<dbReference type="OrthoDB" id="10069295at2759"/>
<evidence type="ECO:0000256" key="2">
    <source>
        <dbReference type="ARBA" id="ARBA00023054"/>
    </source>
</evidence>
<comment type="similarity">
    <text evidence="1">Belongs to the BicD family.</text>
</comment>
<reference evidence="4 5" key="2">
    <citation type="submission" date="2018-11" db="EMBL/GenBank/DDBJ databases">
        <authorList>
            <consortium name="Pathogen Informatics"/>
        </authorList>
    </citation>
    <scope>NUCLEOTIDE SEQUENCE [LARGE SCALE GENOMIC DNA]</scope>
    <source>
        <strain evidence="4 5">MHpl1</strain>
    </source>
</reference>
<evidence type="ECO:0000256" key="3">
    <source>
        <dbReference type="SAM" id="Coils"/>
    </source>
</evidence>
<feature type="coiled-coil region" evidence="3">
    <location>
        <begin position="39"/>
        <end position="101"/>
    </location>
</feature>
<keyword evidence="5" id="KW-1185">Reference proteome</keyword>
<name>A0A0N4W3Y4_HAEPC</name>
<accession>A0A0N4W3Y4</accession>
<dbReference type="AlphaFoldDB" id="A0A0N4W3Y4"/>
<keyword evidence="2 3" id="KW-0175">Coiled coil</keyword>
<reference evidence="6" key="1">
    <citation type="submission" date="2017-02" db="UniProtKB">
        <authorList>
            <consortium name="WormBaseParasite"/>
        </authorList>
    </citation>
    <scope>IDENTIFICATION</scope>
</reference>
<gene>
    <name evidence="4" type="ORF">HPLM_LOCUS4550</name>
</gene>
<dbReference type="WBParaSite" id="HPLM_0000455801-mRNA-1">
    <property type="protein sequence ID" value="HPLM_0000455801-mRNA-1"/>
    <property type="gene ID" value="HPLM_0000455801"/>
</dbReference>
<evidence type="ECO:0000313" key="6">
    <source>
        <dbReference type="WBParaSite" id="HPLM_0000455801-mRNA-1"/>
    </source>
</evidence>
<dbReference type="EMBL" id="UZAF01016223">
    <property type="protein sequence ID" value="VDO23498.1"/>
    <property type="molecule type" value="Genomic_DNA"/>
</dbReference>
<dbReference type="PANTHER" id="PTHR31233">
    <property type="entry name" value="BICAUDAL D FAMILY MEMBER"/>
    <property type="match status" value="1"/>
</dbReference>
<dbReference type="Proteomes" id="UP000268014">
    <property type="component" value="Unassembled WGS sequence"/>
</dbReference>
<sequence>MLCPTYTFSISNIYSKWSSTETVCHKIGGIVTKLGMGDLERVRAEVVRLEAALQEAIADKHKAAEVGLSILQEKEALELRLAQLQTQYDAAKVEVDQANQTRYGRLTNAHLP</sequence>
<dbReference type="PANTHER" id="PTHR31233:SF6">
    <property type="entry name" value="PROTEIN BICAUDAL D"/>
    <property type="match status" value="1"/>
</dbReference>
<dbReference type="GO" id="GO:0005829">
    <property type="term" value="C:cytosol"/>
    <property type="evidence" value="ECO:0007669"/>
    <property type="project" value="TreeGrafter"/>
</dbReference>
<dbReference type="GO" id="GO:0070507">
    <property type="term" value="P:regulation of microtubule cytoskeleton organization"/>
    <property type="evidence" value="ECO:0007669"/>
    <property type="project" value="TreeGrafter"/>
</dbReference>
<evidence type="ECO:0000313" key="4">
    <source>
        <dbReference type="EMBL" id="VDO23498.1"/>
    </source>
</evidence>